<evidence type="ECO:0000256" key="17">
    <source>
        <dbReference type="PIRSR" id="PIRSR006337-3"/>
    </source>
</evidence>
<protein>
    <recommendedName>
        <fullName evidence="5 13">Malto-oligosyltrehalose trehalohydrolase</fullName>
        <shortName evidence="14">MTHase</shortName>
        <ecNumber evidence="4 13">3.2.1.141</ecNumber>
    </recommendedName>
    <alternativeName>
        <fullName evidence="11 14">4-alpha-D-((1-&gt;4)-alpha-D-glucano)trehalose trehalohydrolase</fullName>
    </alternativeName>
    <alternativeName>
        <fullName evidence="10 14">Maltooligosyl trehalose trehalohydrolase</fullName>
    </alternativeName>
</protein>
<dbReference type="InterPro" id="IPR022567">
    <property type="entry name" value="DUF3459"/>
</dbReference>
<dbReference type="GO" id="GO:0005737">
    <property type="term" value="C:cytoplasm"/>
    <property type="evidence" value="ECO:0007669"/>
    <property type="project" value="UniProtKB-SubCell"/>
</dbReference>
<evidence type="ECO:0000256" key="14">
    <source>
        <dbReference type="PIRNR" id="PIRNR006337"/>
    </source>
</evidence>
<dbReference type="STRING" id="323097.Nham_1462"/>
<name>Q1QNB3_NITHX</name>
<evidence type="ECO:0000256" key="12">
    <source>
        <dbReference type="ARBA" id="ARBA00034013"/>
    </source>
</evidence>
<accession>Q1QNB3</accession>
<dbReference type="PIRSF" id="PIRSF006337">
    <property type="entry name" value="Trehalose_TreZ"/>
    <property type="match status" value="1"/>
</dbReference>
<dbReference type="PANTHER" id="PTHR43651:SF11">
    <property type="entry name" value="MALTO-OLIGOSYLTREHALOSE TREHALOHYDROLASE"/>
    <property type="match status" value="1"/>
</dbReference>
<evidence type="ECO:0000256" key="7">
    <source>
        <dbReference type="ARBA" id="ARBA00022801"/>
    </source>
</evidence>
<dbReference type="Proteomes" id="UP000001953">
    <property type="component" value="Chromosome"/>
</dbReference>
<evidence type="ECO:0000256" key="8">
    <source>
        <dbReference type="ARBA" id="ARBA00023277"/>
    </source>
</evidence>
<dbReference type="EC" id="3.2.1.141" evidence="4 13"/>
<dbReference type="Gene3D" id="1.10.10.760">
    <property type="entry name" value="E-set domains of sugar-utilizing enzymes"/>
    <property type="match status" value="1"/>
</dbReference>
<evidence type="ECO:0000256" key="13">
    <source>
        <dbReference type="NCBIfam" id="TIGR02402"/>
    </source>
</evidence>
<keyword evidence="7 14" id="KW-0378">Hydrolase</keyword>
<evidence type="ECO:0000256" key="11">
    <source>
        <dbReference type="ARBA" id="ARBA00033284"/>
    </source>
</evidence>
<dbReference type="GO" id="GO:0005992">
    <property type="term" value="P:trehalose biosynthetic process"/>
    <property type="evidence" value="ECO:0007669"/>
    <property type="project" value="UniProtKB-UniRule"/>
</dbReference>
<dbReference type="PANTHER" id="PTHR43651">
    <property type="entry name" value="1,4-ALPHA-GLUCAN-BRANCHING ENZYME"/>
    <property type="match status" value="1"/>
</dbReference>
<dbReference type="Pfam" id="PF00128">
    <property type="entry name" value="Alpha-amylase"/>
    <property type="match status" value="1"/>
</dbReference>
<evidence type="ECO:0000313" key="20">
    <source>
        <dbReference type="Proteomes" id="UP000001953"/>
    </source>
</evidence>
<evidence type="ECO:0000256" key="5">
    <source>
        <dbReference type="ARBA" id="ARBA00015938"/>
    </source>
</evidence>
<dbReference type="InterPro" id="IPR004193">
    <property type="entry name" value="Glyco_hydro_13_N"/>
</dbReference>
<dbReference type="Gene3D" id="2.60.40.10">
    <property type="entry name" value="Immunoglobulins"/>
    <property type="match status" value="1"/>
</dbReference>
<dbReference type="InterPro" id="IPR044901">
    <property type="entry name" value="Trehalose_TreZ_E-set_sf"/>
</dbReference>
<dbReference type="SUPFAM" id="SSF51445">
    <property type="entry name" value="(Trans)glycosidases"/>
    <property type="match status" value="1"/>
</dbReference>
<dbReference type="InterPro" id="IPR017853">
    <property type="entry name" value="GH"/>
</dbReference>
<sequence>MSAGRFGPLLRPDGVTFRLWAPGAREVSVITDTAHTMEKGSGGWFIAEVAATRPGSRYHYRIDDELDVPDPASSYQPDDVSGPSELVDHNQFRWKAIDWRGRPWHETVILECHVGTFTPEGTYRAMIGKLDHLISTGITALELMPLADFAGTRNWGYDGALWYAPDHVYGTPDDLRELIDQAHLRGLMVFLDVVYNHFGPEGNYLGRYAPQFFCDAQTPWGAAIDYRIPEVRAFAVDNALHWLGNYRFDGLRLDAVHALAEVGEPSILNDISHAVGVLARQSGRHIHLVLENDDNRAVLLDPSSDIPDGKYRAQWNDDYHHVWHVILTQETHGYYGDYATQPRRLLVRTLRDGFAYQGEPSAYRGGRARGEPIGALPPAAFVNFLQNHDQIGNRALGDRLEWTADARAIEAALAITLLAPMPPLMFMGEEWGATTPFPFFCDFKRDLADAVRAGRRREYAAAYEAYGDDVPDPLAQSTFESAALAWPEEGQNLPRHALVKELLRIRRDELTPHLGNAAFASAELRQNDRLLIAYWRLGNSALLHLRANISDHNVTNDAASLPGRPIWGGEPPARLPAWSVFWSMGAI</sequence>
<dbReference type="Pfam" id="PF02922">
    <property type="entry name" value="CBM_48"/>
    <property type="match status" value="1"/>
</dbReference>
<evidence type="ECO:0000256" key="3">
    <source>
        <dbReference type="ARBA" id="ARBA00008061"/>
    </source>
</evidence>
<proteinExistence type="inferred from homology"/>
<reference evidence="19 20" key="1">
    <citation type="submission" date="2006-03" db="EMBL/GenBank/DDBJ databases">
        <title>Complete sequence of chromosome of Nitrobacter hamburgensis X14.</title>
        <authorList>
            <consortium name="US DOE Joint Genome Institute"/>
            <person name="Copeland A."/>
            <person name="Lucas S."/>
            <person name="Lapidus A."/>
            <person name="Barry K."/>
            <person name="Detter J.C."/>
            <person name="Glavina del Rio T."/>
            <person name="Hammon N."/>
            <person name="Israni S."/>
            <person name="Dalin E."/>
            <person name="Tice H."/>
            <person name="Pitluck S."/>
            <person name="Chain P."/>
            <person name="Malfatti S."/>
            <person name="Shin M."/>
            <person name="Vergez L."/>
            <person name="Schmutz J."/>
            <person name="Larimer F."/>
            <person name="Land M."/>
            <person name="Hauser L."/>
            <person name="Kyrpides N."/>
            <person name="Ivanova N."/>
            <person name="Ward B."/>
            <person name="Arp D."/>
            <person name="Klotz M."/>
            <person name="Stein L."/>
            <person name="O'Mullan G."/>
            <person name="Starkenburg S."/>
            <person name="Sayavedra L."/>
            <person name="Poret-Peterson A.T."/>
            <person name="Gentry M.E."/>
            <person name="Bruce D."/>
            <person name="Richardson P."/>
        </authorList>
    </citation>
    <scope>NUCLEOTIDE SEQUENCE [LARGE SCALE GENOMIC DNA]</scope>
    <source>
        <strain evidence="20">DSM 10229 / NCIMB 13809 / X14</strain>
    </source>
</reference>
<evidence type="ECO:0000256" key="6">
    <source>
        <dbReference type="ARBA" id="ARBA00022490"/>
    </source>
</evidence>
<dbReference type="GO" id="GO:0033942">
    <property type="term" value="F:4-alpha-D-(1-&gt;4)-alpha-D-glucanotrehalose trehalohydrolase activity"/>
    <property type="evidence" value="ECO:0007669"/>
    <property type="project" value="UniProtKB-EC"/>
</dbReference>
<feature type="binding site" evidence="16">
    <location>
        <begin position="317"/>
        <end position="321"/>
    </location>
    <ligand>
        <name>substrate</name>
    </ligand>
</feature>
<dbReference type="CAZy" id="CBM48">
    <property type="family name" value="Carbohydrate-Binding Module Family 48"/>
</dbReference>
<evidence type="ECO:0000256" key="10">
    <source>
        <dbReference type="ARBA" id="ARBA00032057"/>
    </source>
</evidence>
<dbReference type="eggNOG" id="COG0296">
    <property type="taxonomic scope" value="Bacteria"/>
</dbReference>
<comment type="subcellular location">
    <subcellularLocation>
        <location evidence="1 15">Cytoplasm</location>
    </subcellularLocation>
</comment>
<dbReference type="InterPro" id="IPR013783">
    <property type="entry name" value="Ig-like_fold"/>
</dbReference>
<evidence type="ECO:0000256" key="15">
    <source>
        <dbReference type="PIRSR" id="PIRSR006337-1"/>
    </source>
</evidence>
<comment type="similarity">
    <text evidence="3 14">Belongs to the glycosyl hydrolase 13 family.</text>
</comment>
<keyword evidence="6" id="KW-0963">Cytoplasm</keyword>
<comment type="pathway">
    <text evidence="2 14">Glycan biosynthesis; trehalose biosynthesis.</text>
</comment>
<dbReference type="InterPro" id="IPR006047">
    <property type="entry name" value="GH13_cat_dom"/>
</dbReference>
<gene>
    <name evidence="19" type="ordered locus">Nham_1462</name>
</gene>
<dbReference type="CAZy" id="GH13">
    <property type="family name" value="Glycoside Hydrolase Family 13"/>
</dbReference>
<dbReference type="AlphaFoldDB" id="Q1QNB3"/>
<dbReference type="Gene3D" id="3.20.20.80">
    <property type="entry name" value="Glycosidases"/>
    <property type="match status" value="1"/>
</dbReference>
<dbReference type="RefSeq" id="WP_011509975.1">
    <property type="nucleotide sequence ID" value="NC_007964.1"/>
</dbReference>
<dbReference type="CDD" id="cd11325">
    <property type="entry name" value="AmyAc_GTHase"/>
    <property type="match status" value="1"/>
</dbReference>
<feature type="active site" description="Nucleophile" evidence="15">
    <location>
        <position position="254"/>
    </location>
</feature>
<dbReference type="OrthoDB" id="9800174at2"/>
<feature type="domain" description="Glycosyl hydrolase family 13 catalytic" evidence="18">
    <location>
        <begin position="107"/>
        <end position="452"/>
    </location>
</feature>
<dbReference type="SMART" id="SM00642">
    <property type="entry name" value="Aamy"/>
    <property type="match status" value="1"/>
</dbReference>
<evidence type="ECO:0000313" key="19">
    <source>
        <dbReference type="EMBL" id="ABE62284.1"/>
    </source>
</evidence>
<keyword evidence="20" id="KW-1185">Reference proteome</keyword>
<dbReference type="InterPro" id="IPR014756">
    <property type="entry name" value="Ig_E-set"/>
</dbReference>
<dbReference type="EMBL" id="CP000319">
    <property type="protein sequence ID" value="ABE62284.1"/>
    <property type="molecule type" value="Genomic_DNA"/>
</dbReference>
<dbReference type="NCBIfam" id="TIGR02402">
    <property type="entry name" value="trehalose_TreZ"/>
    <property type="match status" value="1"/>
</dbReference>
<dbReference type="SUPFAM" id="SSF81296">
    <property type="entry name" value="E set domains"/>
    <property type="match status" value="1"/>
</dbReference>
<dbReference type="UniPathway" id="UPA00299"/>
<evidence type="ECO:0000256" key="1">
    <source>
        <dbReference type="ARBA" id="ARBA00004496"/>
    </source>
</evidence>
<dbReference type="HOGENOM" id="CLU_020726_0_0_5"/>
<organism evidence="19 20">
    <name type="scientific">Nitrobacter hamburgensis (strain DSM 10229 / NCIMB 13809 / X14)</name>
    <dbReference type="NCBI Taxonomy" id="323097"/>
    <lineage>
        <taxon>Bacteria</taxon>
        <taxon>Pseudomonadati</taxon>
        <taxon>Pseudomonadota</taxon>
        <taxon>Alphaproteobacteria</taxon>
        <taxon>Hyphomicrobiales</taxon>
        <taxon>Nitrobacteraceae</taxon>
        <taxon>Nitrobacter</taxon>
    </lineage>
</organism>
<feature type="binding site" evidence="16">
    <location>
        <begin position="252"/>
        <end position="257"/>
    </location>
    <ligand>
        <name>substrate</name>
    </ligand>
</feature>
<feature type="site" description="Transition state stabilizer" evidence="17">
    <location>
        <position position="389"/>
    </location>
</feature>
<evidence type="ECO:0000256" key="4">
    <source>
        <dbReference type="ARBA" id="ARBA00012268"/>
    </source>
</evidence>
<dbReference type="CDD" id="cd02853">
    <property type="entry name" value="E_set_MTHase_like_N"/>
    <property type="match status" value="1"/>
</dbReference>
<feature type="binding site" evidence="16">
    <location>
        <begin position="388"/>
        <end position="393"/>
    </location>
    <ligand>
        <name>substrate</name>
    </ligand>
</feature>
<evidence type="ECO:0000259" key="18">
    <source>
        <dbReference type="SMART" id="SM00642"/>
    </source>
</evidence>
<feature type="active site" description="Proton donor" evidence="15">
    <location>
        <position position="291"/>
    </location>
</feature>
<evidence type="ECO:0000256" key="9">
    <source>
        <dbReference type="ARBA" id="ARBA00023295"/>
    </source>
</evidence>
<dbReference type="Pfam" id="PF11941">
    <property type="entry name" value="DUF3459"/>
    <property type="match status" value="1"/>
</dbReference>
<evidence type="ECO:0000256" key="2">
    <source>
        <dbReference type="ARBA" id="ARBA00005199"/>
    </source>
</evidence>
<dbReference type="KEGG" id="nha:Nham_1462"/>
<comment type="catalytic activity">
    <reaction evidence="12 14">
        <text>hydrolysis of (1-&gt;4)-alpha-D-glucosidic linkage in 4-alpha-D-[(1-&gt;4)-alpha-D-glucanosyl]n trehalose to yield trehalose and (1-&gt;4)-alpha-D-glucan.</text>
        <dbReference type="EC" id="3.2.1.141"/>
    </reaction>
</comment>
<dbReference type="InterPro" id="IPR012768">
    <property type="entry name" value="Trehalose_TreZ"/>
</dbReference>
<keyword evidence="8" id="KW-0119">Carbohydrate metabolism</keyword>
<evidence type="ECO:0000256" key="16">
    <source>
        <dbReference type="PIRSR" id="PIRSR006337-2"/>
    </source>
</evidence>
<keyword evidence="9 14" id="KW-0326">Glycosidase</keyword>